<dbReference type="Proteomes" id="UP001303046">
    <property type="component" value="Unassembled WGS sequence"/>
</dbReference>
<feature type="region of interest" description="Disordered" evidence="1">
    <location>
        <begin position="62"/>
        <end position="85"/>
    </location>
</feature>
<keyword evidence="3" id="KW-1185">Reference proteome</keyword>
<protein>
    <submittedName>
        <fullName evidence="2">Uncharacterized protein</fullName>
    </submittedName>
</protein>
<accession>A0ABR1DZZ1</accession>
<evidence type="ECO:0000256" key="1">
    <source>
        <dbReference type="SAM" id="MobiDB-lite"/>
    </source>
</evidence>
<evidence type="ECO:0000313" key="2">
    <source>
        <dbReference type="EMBL" id="KAK6755991.1"/>
    </source>
</evidence>
<name>A0ABR1DZZ1_NECAM</name>
<gene>
    <name evidence="2" type="primary">Necator_chrV.g19197</name>
    <name evidence="2" type="ORF">RB195_014405</name>
</gene>
<comment type="caution">
    <text evidence="2">The sequence shown here is derived from an EMBL/GenBank/DDBJ whole genome shotgun (WGS) entry which is preliminary data.</text>
</comment>
<evidence type="ECO:0000313" key="3">
    <source>
        <dbReference type="Proteomes" id="UP001303046"/>
    </source>
</evidence>
<organism evidence="2 3">
    <name type="scientific">Necator americanus</name>
    <name type="common">Human hookworm</name>
    <dbReference type="NCBI Taxonomy" id="51031"/>
    <lineage>
        <taxon>Eukaryota</taxon>
        <taxon>Metazoa</taxon>
        <taxon>Ecdysozoa</taxon>
        <taxon>Nematoda</taxon>
        <taxon>Chromadorea</taxon>
        <taxon>Rhabditida</taxon>
        <taxon>Rhabditina</taxon>
        <taxon>Rhabditomorpha</taxon>
        <taxon>Strongyloidea</taxon>
        <taxon>Ancylostomatidae</taxon>
        <taxon>Bunostominae</taxon>
        <taxon>Necator</taxon>
    </lineage>
</organism>
<reference evidence="2 3" key="1">
    <citation type="submission" date="2023-08" db="EMBL/GenBank/DDBJ databases">
        <title>A Necator americanus chromosomal reference genome.</title>
        <authorList>
            <person name="Ilik V."/>
            <person name="Petrzelkova K.J."/>
            <person name="Pardy F."/>
            <person name="Fuh T."/>
            <person name="Niatou-Singa F.S."/>
            <person name="Gouil Q."/>
            <person name="Baker L."/>
            <person name="Ritchie M.E."/>
            <person name="Jex A.R."/>
            <person name="Gazzola D."/>
            <person name="Li H."/>
            <person name="Toshio Fujiwara R."/>
            <person name="Zhan B."/>
            <person name="Aroian R.V."/>
            <person name="Pafco B."/>
            <person name="Schwarz E.M."/>
        </authorList>
    </citation>
    <scope>NUCLEOTIDE SEQUENCE [LARGE SCALE GENOMIC DNA]</scope>
    <source>
        <strain evidence="2 3">Aroian</strain>
        <tissue evidence="2">Whole animal</tissue>
    </source>
</reference>
<dbReference type="EMBL" id="JAVFWL010000005">
    <property type="protein sequence ID" value="KAK6755991.1"/>
    <property type="molecule type" value="Genomic_DNA"/>
</dbReference>
<proteinExistence type="predicted"/>
<sequence>MVSAHAPTEIADDQKNAFYDELNMLISKIQSQQAVIVGSDAYVRMGPQQQFDVPGKWLYPMEQTSDNGNRPIDIDADESHHCVHV</sequence>